<dbReference type="Proteomes" id="UP001280121">
    <property type="component" value="Unassembled WGS sequence"/>
</dbReference>
<dbReference type="EC" id="5.2.1.8" evidence="2"/>
<gene>
    <name evidence="4" type="ORF">Ddye_002047</name>
</gene>
<dbReference type="AlphaFoldDB" id="A0AAD9XR19"/>
<keyword evidence="2" id="KW-0697">Rotamase</keyword>
<evidence type="ECO:0000256" key="2">
    <source>
        <dbReference type="RuleBase" id="RU363019"/>
    </source>
</evidence>
<dbReference type="GO" id="GO:0005737">
    <property type="term" value="C:cytoplasm"/>
    <property type="evidence" value="ECO:0007669"/>
    <property type="project" value="TreeGrafter"/>
</dbReference>
<dbReference type="PROSITE" id="PS50072">
    <property type="entry name" value="CSA_PPIASE_2"/>
    <property type="match status" value="1"/>
</dbReference>
<feature type="domain" description="PPIase cyclophilin-type" evidence="3">
    <location>
        <begin position="1"/>
        <end position="64"/>
    </location>
</feature>
<dbReference type="GO" id="GO:0006457">
    <property type="term" value="P:protein folding"/>
    <property type="evidence" value="ECO:0007669"/>
    <property type="project" value="TreeGrafter"/>
</dbReference>
<dbReference type="PANTHER" id="PTHR11071">
    <property type="entry name" value="PEPTIDYL-PROLYL CIS-TRANS ISOMERASE"/>
    <property type="match status" value="1"/>
</dbReference>
<dbReference type="Gene3D" id="2.40.100.10">
    <property type="entry name" value="Cyclophilin-like"/>
    <property type="match status" value="1"/>
</dbReference>
<dbReference type="SUPFAM" id="SSF50891">
    <property type="entry name" value="Cyclophilin-like"/>
    <property type="match status" value="1"/>
</dbReference>
<sequence>MAKTSTRGNGSQFIICTNKAKWLDCKQVVFGEVVEGFDVLKAVDKIGSITGITSKVVKVIDCGVL</sequence>
<dbReference type="InterPro" id="IPR002130">
    <property type="entry name" value="Cyclophilin-type_PPIase_dom"/>
</dbReference>
<reference evidence="4" key="1">
    <citation type="journal article" date="2023" name="Plant J.">
        <title>Genome sequences and population genomics provide insights into the demographic history, inbreeding, and mutation load of two 'living fossil' tree species of Dipteronia.</title>
        <authorList>
            <person name="Feng Y."/>
            <person name="Comes H.P."/>
            <person name="Chen J."/>
            <person name="Zhu S."/>
            <person name="Lu R."/>
            <person name="Zhang X."/>
            <person name="Li P."/>
            <person name="Qiu J."/>
            <person name="Olsen K.M."/>
            <person name="Qiu Y."/>
        </authorList>
    </citation>
    <scope>NUCLEOTIDE SEQUENCE</scope>
    <source>
        <strain evidence="4">KIB01</strain>
    </source>
</reference>
<evidence type="ECO:0000259" key="3">
    <source>
        <dbReference type="PROSITE" id="PS50072"/>
    </source>
</evidence>
<accession>A0AAD9XR19</accession>
<keyword evidence="2" id="KW-0413">Isomerase</keyword>
<dbReference type="GO" id="GO:0003755">
    <property type="term" value="F:peptidyl-prolyl cis-trans isomerase activity"/>
    <property type="evidence" value="ECO:0007669"/>
    <property type="project" value="UniProtKB-UniRule"/>
</dbReference>
<comment type="caution">
    <text evidence="4">The sequence shown here is derived from an EMBL/GenBank/DDBJ whole genome shotgun (WGS) entry which is preliminary data.</text>
</comment>
<organism evidence="4 5">
    <name type="scientific">Dipteronia dyeriana</name>
    <dbReference type="NCBI Taxonomy" id="168575"/>
    <lineage>
        <taxon>Eukaryota</taxon>
        <taxon>Viridiplantae</taxon>
        <taxon>Streptophyta</taxon>
        <taxon>Embryophyta</taxon>
        <taxon>Tracheophyta</taxon>
        <taxon>Spermatophyta</taxon>
        <taxon>Magnoliopsida</taxon>
        <taxon>eudicotyledons</taxon>
        <taxon>Gunneridae</taxon>
        <taxon>Pentapetalae</taxon>
        <taxon>rosids</taxon>
        <taxon>malvids</taxon>
        <taxon>Sapindales</taxon>
        <taxon>Sapindaceae</taxon>
        <taxon>Hippocastanoideae</taxon>
        <taxon>Acereae</taxon>
        <taxon>Dipteronia</taxon>
    </lineage>
</organism>
<dbReference type="PANTHER" id="PTHR11071:SF561">
    <property type="entry name" value="PEPTIDYL-PROLYL CIS-TRANS ISOMERASE D-RELATED"/>
    <property type="match status" value="1"/>
</dbReference>
<dbReference type="InterPro" id="IPR029000">
    <property type="entry name" value="Cyclophilin-like_dom_sf"/>
</dbReference>
<keyword evidence="5" id="KW-1185">Reference proteome</keyword>
<dbReference type="Pfam" id="PF00160">
    <property type="entry name" value="Pro_isomerase"/>
    <property type="match status" value="1"/>
</dbReference>
<dbReference type="PRINTS" id="PR00153">
    <property type="entry name" value="CSAPPISMRASE"/>
</dbReference>
<evidence type="ECO:0000313" key="5">
    <source>
        <dbReference type="Proteomes" id="UP001280121"/>
    </source>
</evidence>
<proteinExistence type="inferred from homology"/>
<protein>
    <recommendedName>
        <fullName evidence="2">Peptidyl-prolyl cis-trans isomerase</fullName>
        <shortName evidence="2">PPIase</shortName>
        <ecNumber evidence="2">5.2.1.8</ecNumber>
    </recommendedName>
</protein>
<comment type="function">
    <text evidence="2">PPIases accelerate the folding of proteins. It catalyzes the cis-trans isomerization of proline imidic peptide bonds in oligopeptides.</text>
</comment>
<evidence type="ECO:0000313" key="4">
    <source>
        <dbReference type="EMBL" id="KAK2663473.1"/>
    </source>
</evidence>
<name>A0AAD9XR19_9ROSI</name>
<dbReference type="EMBL" id="JANJYI010000001">
    <property type="protein sequence ID" value="KAK2663473.1"/>
    <property type="molecule type" value="Genomic_DNA"/>
</dbReference>
<comment type="similarity">
    <text evidence="1 2">Belongs to the cyclophilin-type PPIase family.</text>
</comment>
<evidence type="ECO:0000256" key="1">
    <source>
        <dbReference type="ARBA" id="ARBA00007365"/>
    </source>
</evidence>
<comment type="catalytic activity">
    <reaction evidence="2">
        <text>[protein]-peptidylproline (omega=180) = [protein]-peptidylproline (omega=0)</text>
        <dbReference type="Rhea" id="RHEA:16237"/>
        <dbReference type="Rhea" id="RHEA-COMP:10747"/>
        <dbReference type="Rhea" id="RHEA-COMP:10748"/>
        <dbReference type="ChEBI" id="CHEBI:83833"/>
        <dbReference type="ChEBI" id="CHEBI:83834"/>
        <dbReference type="EC" id="5.2.1.8"/>
    </reaction>
</comment>
<dbReference type="GO" id="GO:0016018">
    <property type="term" value="F:cyclosporin A binding"/>
    <property type="evidence" value="ECO:0007669"/>
    <property type="project" value="TreeGrafter"/>
</dbReference>